<feature type="domain" description="HPr" evidence="11">
    <location>
        <begin position="1"/>
        <end position="94"/>
    </location>
</feature>
<dbReference type="EMBL" id="SLUI01000011">
    <property type="protein sequence ID" value="TCL35588.1"/>
    <property type="molecule type" value="Genomic_DNA"/>
</dbReference>
<dbReference type="InterPro" id="IPR025944">
    <property type="entry name" value="Sigma_54_int_dom_CS"/>
</dbReference>
<accession>A0A4R1PX02</accession>
<evidence type="ECO:0000256" key="1">
    <source>
        <dbReference type="ARBA" id="ARBA00022741"/>
    </source>
</evidence>
<keyword evidence="7" id="KW-0804">Transcription</keyword>
<dbReference type="SUPFAM" id="SSF55785">
    <property type="entry name" value="PYP-like sensor domain (PAS domain)"/>
    <property type="match status" value="2"/>
</dbReference>
<dbReference type="SUPFAM" id="SSF52540">
    <property type="entry name" value="P-loop containing nucleoside triphosphate hydrolases"/>
    <property type="match status" value="1"/>
</dbReference>
<dbReference type="Gene3D" id="3.40.50.300">
    <property type="entry name" value="P-loop containing nucleotide triphosphate hydrolases"/>
    <property type="match status" value="1"/>
</dbReference>
<dbReference type="InterPro" id="IPR000014">
    <property type="entry name" value="PAS"/>
</dbReference>
<dbReference type="InterPro" id="IPR030828">
    <property type="entry name" value="HTH_TyrR"/>
</dbReference>
<dbReference type="FunFam" id="3.40.50.300:FF:000006">
    <property type="entry name" value="DNA-binding transcriptional regulator NtrC"/>
    <property type="match status" value="1"/>
</dbReference>
<dbReference type="InterPro" id="IPR025662">
    <property type="entry name" value="Sigma_54_int_dom_ATP-bd_1"/>
</dbReference>
<evidence type="ECO:0000259" key="9">
    <source>
        <dbReference type="PROSITE" id="PS50045"/>
    </source>
</evidence>
<dbReference type="PROSITE" id="PS50112">
    <property type="entry name" value="PAS"/>
    <property type="match status" value="1"/>
</dbReference>
<dbReference type="AlphaFoldDB" id="A0A4R1PX02"/>
<evidence type="ECO:0000256" key="6">
    <source>
        <dbReference type="ARBA" id="ARBA00023159"/>
    </source>
</evidence>
<evidence type="ECO:0000313" key="12">
    <source>
        <dbReference type="EMBL" id="TCL35588.1"/>
    </source>
</evidence>
<keyword evidence="5" id="KW-0238">DNA-binding</keyword>
<organism evidence="12 13">
    <name type="scientific">Anaerospora hongkongensis</name>
    <dbReference type="NCBI Taxonomy" id="244830"/>
    <lineage>
        <taxon>Bacteria</taxon>
        <taxon>Bacillati</taxon>
        <taxon>Bacillota</taxon>
        <taxon>Negativicutes</taxon>
        <taxon>Selenomonadales</taxon>
        <taxon>Sporomusaceae</taxon>
        <taxon>Anaerospora</taxon>
    </lineage>
</organism>
<keyword evidence="2" id="KW-0058">Aromatic hydrocarbons catabolism</keyword>
<dbReference type="PANTHER" id="PTHR32071">
    <property type="entry name" value="TRANSCRIPTIONAL REGULATORY PROTEIN"/>
    <property type="match status" value="1"/>
</dbReference>
<dbReference type="Gene3D" id="3.30.450.20">
    <property type="entry name" value="PAS domain"/>
    <property type="match status" value="2"/>
</dbReference>
<feature type="domain" description="PAS" evidence="10">
    <location>
        <begin position="223"/>
        <end position="275"/>
    </location>
</feature>
<dbReference type="Pfam" id="PF00381">
    <property type="entry name" value="PTS-HPr"/>
    <property type="match status" value="1"/>
</dbReference>
<dbReference type="PROSITE" id="PS51350">
    <property type="entry name" value="PTS_HPR_DOM"/>
    <property type="match status" value="1"/>
</dbReference>
<dbReference type="OrthoDB" id="9803970at2"/>
<dbReference type="SUPFAM" id="SSF55594">
    <property type="entry name" value="HPr-like"/>
    <property type="match status" value="1"/>
</dbReference>
<sequence>MLKTIIRHEKGLHTRVAAMVVQQAAQLQHRYGVILYIHDQKGNKIPASSLLPLVALHIRAGDAIWISADQAEKVEPVQALAQLLESDFALLDAVTLSGVDRMLQDQAVAAEQIFASLAHGLLVTDEQDIVTVFNPAAARLMELDASVVIGKPVQEVIPDTRLHIVRQTMTAEIGSRQVSGSSVLITNRTPIIVEGQAKGAVAIFEDISSLERTMGELRTVRELQERLHLILESVEDGICVVDAQGLITYVNPSYLRITKMERSDIEGKLISLLSPRGARARVLVTGQPVLGHISRKANGQTIAANVTPIIVDGEVAGVVSIVKNMFEVEALIDKLHQVTEQAEYLEQELRRSRKPVQAFDRFIGRCGKVVEALAIAGKAAEGAATVLIRGESGTGKELVAEGIHFASPRAGKPFIRVNCAAIPAALLESELFGHERGAFTGAVRRKPGKFELAHGGTLFLDEIGDMERSMQVKLLRVLQKREFQRLGGEETLQADVRIIAATNQDLEQMMACGTFREDLYYRLNVIPIFLPPLRERQEDIPLLAEFFLNRHAGSLHKPFRGIRQEALEALCRYRWPGNVRELENVVERMVTLADGPYIEFDTLPVYLRELPAASGVSHTESEVILPWADYEREIIEKALVRYGSFNRAAKALGVTHKTVAAKARKYGLMKMLSWEKRSK</sequence>
<comment type="caution">
    <text evidence="12">The sequence shown here is derived from an EMBL/GenBank/DDBJ whole genome shotgun (WGS) entry which is preliminary data.</text>
</comment>
<reference evidence="12 13" key="1">
    <citation type="submission" date="2019-03" db="EMBL/GenBank/DDBJ databases">
        <title>Genomic Encyclopedia of Type Strains, Phase IV (KMG-IV): sequencing the most valuable type-strain genomes for metagenomic binning, comparative biology and taxonomic classification.</title>
        <authorList>
            <person name="Goeker M."/>
        </authorList>
    </citation>
    <scope>NUCLEOTIDE SEQUENCE [LARGE SCALE GENOMIC DNA]</scope>
    <source>
        <strain evidence="12 13">DSM 15969</strain>
    </source>
</reference>
<dbReference type="PROSITE" id="PS00676">
    <property type="entry name" value="SIGMA54_INTERACT_2"/>
    <property type="match status" value="1"/>
</dbReference>
<keyword evidence="13" id="KW-1185">Reference proteome</keyword>
<dbReference type="InterPro" id="IPR013767">
    <property type="entry name" value="PAS_fold"/>
</dbReference>
<dbReference type="PROSITE" id="PS00688">
    <property type="entry name" value="SIGMA54_INTERACT_3"/>
    <property type="match status" value="1"/>
</dbReference>
<dbReference type="InterPro" id="IPR025943">
    <property type="entry name" value="Sigma_54_int_dom_ATP-bd_2"/>
</dbReference>
<dbReference type="PROSITE" id="PS50045">
    <property type="entry name" value="SIGMA54_INTERACT_4"/>
    <property type="match status" value="1"/>
</dbReference>
<dbReference type="PRINTS" id="PR00107">
    <property type="entry name" value="PHOSPHOCPHPR"/>
</dbReference>
<dbReference type="NCBIfam" id="TIGR00229">
    <property type="entry name" value="sensory_box"/>
    <property type="match status" value="2"/>
</dbReference>
<dbReference type="InterPro" id="IPR035895">
    <property type="entry name" value="HPr-like_sf"/>
</dbReference>
<proteinExistence type="predicted"/>
<gene>
    <name evidence="12" type="ORF">EV210_11151</name>
</gene>
<evidence type="ECO:0000256" key="5">
    <source>
        <dbReference type="ARBA" id="ARBA00023125"/>
    </source>
</evidence>
<dbReference type="Pfam" id="PF00989">
    <property type="entry name" value="PAS"/>
    <property type="match status" value="2"/>
</dbReference>
<dbReference type="CDD" id="cd00009">
    <property type="entry name" value="AAA"/>
    <property type="match status" value="1"/>
</dbReference>
<dbReference type="Pfam" id="PF00158">
    <property type="entry name" value="Sigma54_activat"/>
    <property type="match status" value="1"/>
</dbReference>
<dbReference type="Pfam" id="PF18024">
    <property type="entry name" value="HTH_50"/>
    <property type="match status" value="1"/>
</dbReference>
<protein>
    <recommendedName>
        <fullName evidence="8">HTH-type transcriptional regulatory protein TyrR</fullName>
    </recommendedName>
</protein>
<dbReference type="InterPro" id="IPR003593">
    <property type="entry name" value="AAA+_ATPase"/>
</dbReference>
<name>A0A4R1PX02_9FIRM</name>
<dbReference type="InterPro" id="IPR009057">
    <property type="entry name" value="Homeodomain-like_sf"/>
</dbReference>
<feature type="domain" description="Sigma-54 factor interaction" evidence="9">
    <location>
        <begin position="362"/>
        <end position="591"/>
    </location>
</feature>
<evidence type="ECO:0000259" key="10">
    <source>
        <dbReference type="PROSITE" id="PS50112"/>
    </source>
</evidence>
<evidence type="ECO:0000256" key="8">
    <source>
        <dbReference type="ARBA" id="ARBA00029500"/>
    </source>
</evidence>
<dbReference type="Gene3D" id="1.10.8.60">
    <property type="match status" value="1"/>
</dbReference>
<dbReference type="Proteomes" id="UP000295063">
    <property type="component" value="Unassembled WGS sequence"/>
</dbReference>
<evidence type="ECO:0000256" key="4">
    <source>
        <dbReference type="ARBA" id="ARBA00023015"/>
    </source>
</evidence>
<dbReference type="InterPro" id="IPR002078">
    <property type="entry name" value="Sigma_54_int"/>
</dbReference>
<keyword evidence="4" id="KW-0805">Transcription regulation</keyword>
<evidence type="ECO:0000259" key="11">
    <source>
        <dbReference type="PROSITE" id="PS51350"/>
    </source>
</evidence>
<dbReference type="SUPFAM" id="SSF46689">
    <property type="entry name" value="Homeodomain-like"/>
    <property type="match status" value="1"/>
</dbReference>
<dbReference type="GO" id="GO:0005524">
    <property type="term" value="F:ATP binding"/>
    <property type="evidence" value="ECO:0007669"/>
    <property type="project" value="UniProtKB-KW"/>
</dbReference>
<dbReference type="Gene3D" id="3.30.1340.10">
    <property type="entry name" value="HPr-like"/>
    <property type="match status" value="1"/>
</dbReference>
<keyword evidence="12" id="KW-0808">Transferase</keyword>
<evidence type="ECO:0000256" key="3">
    <source>
        <dbReference type="ARBA" id="ARBA00022840"/>
    </source>
</evidence>
<evidence type="ECO:0000256" key="2">
    <source>
        <dbReference type="ARBA" id="ARBA00022797"/>
    </source>
</evidence>
<dbReference type="PROSITE" id="PS00675">
    <property type="entry name" value="SIGMA54_INTERACT_1"/>
    <property type="match status" value="1"/>
</dbReference>
<keyword evidence="6" id="KW-0010">Activator</keyword>
<keyword evidence="3" id="KW-0067">ATP-binding</keyword>
<dbReference type="InterPro" id="IPR000032">
    <property type="entry name" value="HPr-like"/>
</dbReference>
<dbReference type="GO" id="GO:0006355">
    <property type="term" value="P:regulation of DNA-templated transcription"/>
    <property type="evidence" value="ECO:0007669"/>
    <property type="project" value="InterPro"/>
</dbReference>
<dbReference type="InterPro" id="IPR027417">
    <property type="entry name" value="P-loop_NTPase"/>
</dbReference>
<keyword evidence="1" id="KW-0547">Nucleotide-binding</keyword>
<dbReference type="Pfam" id="PF25601">
    <property type="entry name" value="AAA_lid_14"/>
    <property type="match status" value="1"/>
</dbReference>
<dbReference type="GO" id="GO:0016740">
    <property type="term" value="F:transferase activity"/>
    <property type="evidence" value="ECO:0007669"/>
    <property type="project" value="UniProtKB-KW"/>
</dbReference>
<evidence type="ECO:0000256" key="7">
    <source>
        <dbReference type="ARBA" id="ARBA00023163"/>
    </source>
</evidence>
<dbReference type="Gene3D" id="1.10.10.60">
    <property type="entry name" value="Homeodomain-like"/>
    <property type="match status" value="1"/>
</dbReference>
<dbReference type="SMART" id="SM00382">
    <property type="entry name" value="AAA"/>
    <property type="match status" value="1"/>
</dbReference>
<dbReference type="SMART" id="SM00091">
    <property type="entry name" value="PAS"/>
    <property type="match status" value="2"/>
</dbReference>
<dbReference type="CDD" id="cd00130">
    <property type="entry name" value="PAS"/>
    <property type="match status" value="2"/>
</dbReference>
<evidence type="ECO:0000313" key="13">
    <source>
        <dbReference type="Proteomes" id="UP000295063"/>
    </source>
</evidence>
<dbReference type="FunFam" id="1.10.8.60:FF:000014">
    <property type="entry name" value="DNA-binding transcriptional regulator NtrC"/>
    <property type="match status" value="1"/>
</dbReference>
<dbReference type="GO" id="GO:0003677">
    <property type="term" value="F:DNA binding"/>
    <property type="evidence" value="ECO:0007669"/>
    <property type="project" value="UniProtKB-KW"/>
</dbReference>
<dbReference type="InterPro" id="IPR035965">
    <property type="entry name" value="PAS-like_dom_sf"/>
</dbReference>
<dbReference type="InterPro" id="IPR058031">
    <property type="entry name" value="AAA_lid_NorR"/>
</dbReference>
<dbReference type="RefSeq" id="WP_132082342.1">
    <property type="nucleotide sequence ID" value="NZ_SLUI01000011.1"/>
</dbReference>